<evidence type="ECO:0000256" key="5">
    <source>
        <dbReference type="PROSITE-ProRule" id="PRU00339"/>
    </source>
</evidence>
<sequence length="405" mass="43616">MIEFWIAAALLLLLGYTFFLPALTGKTGGGGADRAKLNLLLHRHRQQELARETADAEDWRKLDAESERSLLDDLEMAGHPHAPAEAQGGRLALAVTLIALPLVGLLAYFSLGRPDLLGLAPAQMQAQAQPNTPPGLEDSIQRLAERLKQNPNDLEGWTMLGRSLLIVNQPDKAVTAFEYAMKLAPDNLDLKAYYAEALAGASQGVLEGKPTELVEAVLKQDPQHKGALWMAGIAAAQRKDIPKAVDYWTRLKAQFPPQSEEARQIDRYLAEVQGLPTPAATAPPTQTPAPGKRIHVQVKLAEGFKERAAPDDALFVFARAAQGPPMPLAVVKKRAGDLPLEVVLDDSMAMMQGMNLSSFEQVVIGARISKSGKPTPSPGDLQGQTAPLAPENDGHYAVTVDQVAP</sequence>
<dbReference type="InterPro" id="IPR019734">
    <property type="entry name" value="TPR_rpt"/>
</dbReference>
<proteinExistence type="predicted"/>
<dbReference type="InterPro" id="IPR056412">
    <property type="entry name" value="Ig_CycH"/>
</dbReference>
<evidence type="ECO:0000259" key="9">
    <source>
        <dbReference type="Pfam" id="PF23914"/>
    </source>
</evidence>
<keyword evidence="11" id="KW-1185">Reference proteome</keyword>
<keyword evidence="7" id="KW-0472">Membrane</keyword>
<feature type="repeat" description="TPR" evidence="5">
    <location>
        <begin position="154"/>
        <end position="187"/>
    </location>
</feature>
<gene>
    <name evidence="10" type="ORF">SAMN02949497_4716</name>
</gene>
<organism evidence="10 11">
    <name type="scientific">Methylomagnum ishizawai</name>
    <dbReference type="NCBI Taxonomy" id="1760988"/>
    <lineage>
        <taxon>Bacteria</taxon>
        <taxon>Pseudomonadati</taxon>
        <taxon>Pseudomonadota</taxon>
        <taxon>Gammaproteobacteria</taxon>
        <taxon>Methylococcales</taxon>
        <taxon>Methylococcaceae</taxon>
        <taxon>Methylomagnum</taxon>
    </lineage>
</organism>
<evidence type="ECO:0000256" key="6">
    <source>
        <dbReference type="SAM" id="MobiDB-lite"/>
    </source>
</evidence>
<feature type="domain" description="Cytochrome c-type biogenesis protein H TPR" evidence="9">
    <location>
        <begin position="124"/>
        <end position="261"/>
    </location>
</feature>
<name>A0A1Y6DAX1_9GAMM</name>
<dbReference type="EMBL" id="FXAM01000001">
    <property type="protein sequence ID" value="SMF97294.1"/>
    <property type="molecule type" value="Genomic_DNA"/>
</dbReference>
<dbReference type="InterPro" id="IPR017560">
    <property type="entry name" value="Cyt_c_biogenesis_CcmI"/>
</dbReference>
<keyword evidence="3" id="KW-0201">Cytochrome c-type biogenesis</keyword>
<dbReference type="GO" id="GO:0017004">
    <property type="term" value="P:cytochrome complex assembly"/>
    <property type="evidence" value="ECO:0007669"/>
    <property type="project" value="UniProtKB-KW"/>
</dbReference>
<evidence type="ECO:0000256" key="7">
    <source>
        <dbReference type="SAM" id="Phobius"/>
    </source>
</evidence>
<evidence type="ECO:0000256" key="4">
    <source>
        <dbReference type="ARBA" id="ARBA00022803"/>
    </source>
</evidence>
<feature type="domain" description="Cytochrome c-type biogenesis protein H Ig-like" evidence="8">
    <location>
        <begin position="294"/>
        <end position="401"/>
    </location>
</feature>
<dbReference type="GO" id="GO:0030313">
    <property type="term" value="C:cell envelope"/>
    <property type="evidence" value="ECO:0007669"/>
    <property type="project" value="UniProtKB-SubCell"/>
</dbReference>
<dbReference type="PANTHER" id="PTHR47870:SF1">
    <property type="entry name" value="CYTOCHROME C-TYPE BIOGENESIS PROTEIN CCMH"/>
    <property type="match status" value="1"/>
</dbReference>
<keyword evidence="4 5" id="KW-0802">TPR repeat</keyword>
<reference evidence="10 11" key="1">
    <citation type="submission" date="2016-12" db="EMBL/GenBank/DDBJ databases">
        <authorList>
            <person name="Song W.-J."/>
            <person name="Kurnit D.M."/>
        </authorList>
    </citation>
    <scope>NUCLEOTIDE SEQUENCE [LARGE SCALE GENOMIC DNA]</scope>
    <source>
        <strain evidence="10 11">175</strain>
    </source>
</reference>
<keyword evidence="2" id="KW-0677">Repeat</keyword>
<dbReference type="InterPro" id="IPR011990">
    <property type="entry name" value="TPR-like_helical_dom_sf"/>
</dbReference>
<evidence type="ECO:0000256" key="1">
    <source>
        <dbReference type="ARBA" id="ARBA00004196"/>
    </source>
</evidence>
<feature type="region of interest" description="Disordered" evidence="6">
    <location>
        <begin position="369"/>
        <end position="405"/>
    </location>
</feature>
<dbReference type="Proteomes" id="UP000192923">
    <property type="component" value="Unassembled WGS sequence"/>
</dbReference>
<evidence type="ECO:0000313" key="10">
    <source>
        <dbReference type="EMBL" id="SMF97294.1"/>
    </source>
</evidence>
<keyword evidence="7" id="KW-1133">Transmembrane helix</keyword>
<evidence type="ECO:0000256" key="2">
    <source>
        <dbReference type="ARBA" id="ARBA00022737"/>
    </source>
</evidence>
<feature type="transmembrane region" description="Helical" evidence="7">
    <location>
        <begin position="91"/>
        <end position="111"/>
    </location>
</feature>
<dbReference type="InterPro" id="IPR056413">
    <property type="entry name" value="TPR_CcmH_CycH"/>
</dbReference>
<dbReference type="PANTHER" id="PTHR47870">
    <property type="entry name" value="CYTOCHROME C-TYPE BIOGENESIS PROTEIN CCMH"/>
    <property type="match status" value="1"/>
</dbReference>
<evidence type="ECO:0000313" key="11">
    <source>
        <dbReference type="Proteomes" id="UP000192923"/>
    </source>
</evidence>
<dbReference type="SUPFAM" id="SSF48452">
    <property type="entry name" value="TPR-like"/>
    <property type="match status" value="1"/>
</dbReference>
<dbReference type="NCBIfam" id="TIGR03142">
    <property type="entry name" value="cytochro_ccmI"/>
    <property type="match status" value="1"/>
</dbReference>
<protein>
    <submittedName>
        <fullName evidence="10">Cytochrome c-type biogenesis protein CcmH</fullName>
    </submittedName>
</protein>
<dbReference type="OrthoDB" id="9776053at2"/>
<dbReference type="Pfam" id="PF23892">
    <property type="entry name" value="Ig_CycH"/>
    <property type="match status" value="1"/>
</dbReference>
<comment type="subcellular location">
    <subcellularLocation>
        <location evidence="1">Cell envelope</location>
    </subcellularLocation>
</comment>
<dbReference type="AlphaFoldDB" id="A0A1Y6DAX1"/>
<evidence type="ECO:0000259" key="8">
    <source>
        <dbReference type="Pfam" id="PF23892"/>
    </source>
</evidence>
<dbReference type="Gene3D" id="1.25.40.10">
    <property type="entry name" value="Tetratricopeptide repeat domain"/>
    <property type="match status" value="1"/>
</dbReference>
<keyword evidence="7" id="KW-0812">Transmembrane</keyword>
<dbReference type="STRING" id="1760988.SAMN02949497_4716"/>
<accession>A0A1Y6DAX1</accession>
<dbReference type="InterPro" id="IPR051263">
    <property type="entry name" value="C-type_cytochrome_biogenesis"/>
</dbReference>
<dbReference type="Pfam" id="PF23914">
    <property type="entry name" value="TPR_CcmH_CycH"/>
    <property type="match status" value="1"/>
</dbReference>
<dbReference type="PROSITE" id="PS50005">
    <property type="entry name" value="TPR"/>
    <property type="match status" value="1"/>
</dbReference>
<dbReference type="RefSeq" id="WP_085216094.1">
    <property type="nucleotide sequence ID" value="NZ_FXAM01000001.1"/>
</dbReference>
<evidence type="ECO:0000256" key="3">
    <source>
        <dbReference type="ARBA" id="ARBA00022748"/>
    </source>
</evidence>